<proteinExistence type="predicted"/>
<feature type="region of interest" description="Disordered" evidence="1">
    <location>
        <begin position="1"/>
        <end position="42"/>
    </location>
</feature>
<organism evidence="2 3">
    <name type="scientific">Hymenobacter glaciei</name>
    <dbReference type="NCBI Taxonomy" id="877209"/>
    <lineage>
        <taxon>Bacteria</taxon>
        <taxon>Pseudomonadati</taxon>
        <taxon>Bacteroidota</taxon>
        <taxon>Cytophagia</taxon>
        <taxon>Cytophagales</taxon>
        <taxon>Hymenobacteraceae</taxon>
        <taxon>Hymenobacter</taxon>
    </lineage>
</organism>
<name>A0ABP7UFF7_9BACT</name>
<dbReference type="Proteomes" id="UP001501469">
    <property type="component" value="Unassembled WGS sequence"/>
</dbReference>
<dbReference type="EMBL" id="BAABDK010000023">
    <property type="protein sequence ID" value="GAA4042068.1"/>
    <property type="molecule type" value="Genomic_DNA"/>
</dbReference>
<sequence>MGDRGKATDAVDKGPNGSDKALEAAGKEPSGRGELAEAAPGG</sequence>
<keyword evidence="3" id="KW-1185">Reference proteome</keyword>
<accession>A0ABP7UFF7</accession>
<evidence type="ECO:0000313" key="3">
    <source>
        <dbReference type="Proteomes" id="UP001501469"/>
    </source>
</evidence>
<feature type="compositionally biased region" description="Basic and acidic residues" evidence="1">
    <location>
        <begin position="1"/>
        <end position="12"/>
    </location>
</feature>
<evidence type="ECO:0000256" key="1">
    <source>
        <dbReference type="SAM" id="MobiDB-lite"/>
    </source>
</evidence>
<protein>
    <recommendedName>
        <fullName evidence="4">CsbD family protein</fullName>
    </recommendedName>
</protein>
<feature type="compositionally biased region" description="Basic and acidic residues" evidence="1">
    <location>
        <begin position="20"/>
        <end position="35"/>
    </location>
</feature>
<reference evidence="3" key="1">
    <citation type="journal article" date="2019" name="Int. J. Syst. Evol. Microbiol.">
        <title>The Global Catalogue of Microorganisms (GCM) 10K type strain sequencing project: providing services to taxonomists for standard genome sequencing and annotation.</title>
        <authorList>
            <consortium name="The Broad Institute Genomics Platform"/>
            <consortium name="The Broad Institute Genome Sequencing Center for Infectious Disease"/>
            <person name="Wu L."/>
            <person name="Ma J."/>
        </authorList>
    </citation>
    <scope>NUCLEOTIDE SEQUENCE [LARGE SCALE GENOMIC DNA]</scope>
    <source>
        <strain evidence="3">JCM 17225</strain>
    </source>
</reference>
<evidence type="ECO:0008006" key="4">
    <source>
        <dbReference type="Google" id="ProtNLM"/>
    </source>
</evidence>
<comment type="caution">
    <text evidence="2">The sequence shown here is derived from an EMBL/GenBank/DDBJ whole genome shotgun (WGS) entry which is preliminary data.</text>
</comment>
<gene>
    <name evidence="2" type="ORF">GCM10022409_30100</name>
</gene>
<evidence type="ECO:0000313" key="2">
    <source>
        <dbReference type="EMBL" id="GAA4042068.1"/>
    </source>
</evidence>